<comment type="caution">
    <text evidence="3">The sequence shown here is derived from an EMBL/GenBank/DDBJ whole genome shotgun (WGS) entry which is preliminary data.</text>
</comment>
<dbReference type="InterPro" id="IPR045363">
    <property type="entry name" value="CERK_C"/>
</dbReference>
<gene>
    <name evidence="3" type="ORF">DGYR_LOCUS6110</name>
</gene>
<dbReference type="InterPro" id="IPR001206">
    <property type="entry name" value="Diacylglycerol_kinase_cat_dom"/>
</dbReference>
<dbReference type="InterPro" id="IPR050187">
    <property type="entry name" value="Lipid_Phosphate_FormReg"/>
</dbReference>
<dbReference type="Pfam" id="PF19280">
    <property type="entry name" value="CERK_C"/>
    <property type="match status" value="1"/>
</dbReference>
<evidence type="ECO:0000313" key="3">
    <source>
        <dbReference type="EMBL" id="CAD5117595.1"/>
    </source>
</evidence>
<feature type="compositionally biased region" description="Polar residues" evidence="1">
    <location>
        <begin position="602"/>
        <end position="612"/>
    </location>
</feature>
<proteinExistence type="predicted"/>
<dbReference type="Gene3D" id="2.60.200.40">
    <property type="match status" value="1"/>
</dbReference>
<feature type="domain" description="DAGKc" evidence="2">
    <location>
        <begin position="189"/>
        <end position="338"/>
    </location>
</feature>
<organism evidence="3 4">
    <name type="scientific">Dimorphilus gyrociliatus</name>
    <dbReference type="NCBI Taxonomy" id="2664684"/>
    <lineage>
        <taxon>Eukaryota</taxon>
        <taxon>Metazoa</taxon>
        <taxon>Spiralia</taxon>
        <taxon>Lophotrochozoa</taxon>
        <taxon>Annelida</taxon>
        <taxon>Polychaeta</taxon>
        <taxon>Polychaeta incertae sedis</taxon>
        <taxon>Dinophilidae</taxon>
        <taxon>Dimorphilus</taxon>
    </lineage>
</organism>
<dbReference type="OrthoDB" id="530923at2759"/>
<dbReference type="Proteomes" id="UP000549394">
    <property type="component" value="Unassembled WGS sequence"/>
</dbReference>
<reference evidence="3 4" key="1">
    <citation type="submission" date="2020-08" db="EMBL/GenBank/DDBJ databases">
        <authorList>
            <person name="Hejnol A."/>
        </authorList>
    </citation>
    <scope>NUCLEOTIDE SEQUENCE [LARGE SCALE GENOMIC DNA]</scope>
</reference>
<evidence type="ECO:0000256" key="1">
    <source>
        <dbReference type="SAM" id="MobiDB-lite"/>
    </source>
</evidence>
<dbReference type="PANTHER" id="PTHR12358:SF26">
    <property type="entry name" value="CERAMIDE KINASE-LIKE PROTEIN"/>
    <property type="match status" value="1"/>
</dbReference>
<accession>A0A7I8VNK1</accession>
<dbReference type="AlphaFoldDB" id="A0A7I8VNK1"/>
<dbReference type="EMBL" id="CAJFCJ010000007">
    <property type="protein sequence ID" value="CAD5117595.1"/>
    <property type="molecule type" value="Genomic_DNA"/>
</dbReference>
<dbReference type="SUPFAM" id="SSF111331">
    <property type="entry name" value="NAD kinase/diacylglycerol kinase-like"/>
    <property type="match status" value="1"/>
</dbReference>
<keyword evidence="4" id="KW-1185">Reference proteome</keyword>
<dbReference type="InterPro" id="IPR017438">
    <property type="entry name" value="ATP-NAD_kinase_N"/>
</dbReference>
<feature type="compositionally biased region" description="Acidic residues" evidence="1">
    <location>
        <begin position="616"/>
        <end position="632"/>
    </location>
</feature>
<dbReference type="InterPro" id="IPR016064">
    <property type="entry name" value="NAD/diacylglycerol_kinase_sf"/>
</dbReference>
<feature type="region of interest" description="Disordered" evidence="1">
    <location>
        <begin position="1"/>
        <end position="32"/>
    </location>
</feature>
<dbReference type="GO" id="GO:0016020">
    <property type="term" value="C:membrane"/>
    <property type="evidence" value="ECO:0007669"/>
    <property type="project" value="GOC"/>
</dbReference>
<feature type="region of interest" description="Disordered" evidence="1">
    <location>
        <begin position="602"/>
        <end position="755"/>
    </location>
</feature>
<evidence type="ECO:0000259" key="2">
    <source>
        <dbReference type="PROSITE" id="PS50146"/>
    </source>
</evidence>
<dbReference type="Pfam" id="PF00781">
    <property type="entry name" value="DAGK_cat"/>
    <property type="match status" value="1"/>
</dbReference>
<dbReference type="PROSITE" id="PS50146">
    <property type="entry name" value="DAGK"/>
    <property type="match status" value="1"/>
</dbReference>
<evidence type="ECO:0000313" key="4">
    <source>
        <dbReference type="Proteomes" id="UP000549394"/>
    </source>
</evidence>
<feature type="compositionally biased region" description="Low complexity" evidence="1">
    <location>
        <begin position="636"/>
        <end position="654"/>
    </location>
</feature>
<feature type="compositionally biased region" description="Basic and acidic residues" evidence="1">
    <location>
        <begin position="711"/>
        <end position="728"/>
    </location>
</feature>
<name>A0A7I8VNK1_9ANNE</name>
<dbReference type="GO" id="GO:0006672">
    <property type="term" value="P:ceramide metabolic process"/>
    <property type="evidence" value="ECO:0007669"/>
    <property type="project" value="TreeGrafter"/>
</dbReference>
<protein>
    <submittedName>
        <fullName evidence="3">DgyrCDS6351</fullName>
    </submittedName>
</protein>
<sequence>MDSSHQYPADEYRVNKSARSRRRDKHQKNGLRGSYDFENNDLSAIFEIEGQTYDVVLTDTSITWSNVAGSDKVPKLKKKQSFFKKLVNAARHKDDYRREPTDCINLDEILGAAIHRIRRAGQPEGQGVCQIATYVVINILYLQGIALYLFEYRGQNKWRERIVYLNHPSEEMCSKFVTKIQSVIQGKTERPKKTRIFLQHFSGKKNGRTIFKEKIRPILDASGNKSELTEILNDGDISRYFKHLNLSEYDSMLVIGGDGTVNQVVTELISKTQIECGKEMRIDRNPIRCEIPLGVIPIGTTNQVANSVIGIDDVISSTIQFVLGYKRLVDVMSVWKDDRFLQCAFTAHYGFFGMVCKYFARFSVLGDKKIELSVGKALSQKKFKEYECEIEYLPVEPDRLQGHRNEYCRQGCTQCIGASPTTPRTSRYSDAIEELDPLNQSGNSSTIANSACQDPFDSSNTSAMFMTIIIPISTDLYLMNGLLFPLDLTENADDKWKHLKGSFLNITLLSIPAMSRLAPYGINQFGHLGDGIMDLIVVKGTDRREFVRYLKRHGSEKNALTLPFIDHFKCSAVRVVARNRETWNHKDYSYHDVQYSMEQQQRMAQRKQSLSKSVDVIDEIGDSDDDDDSDSEDYSRPPSRSSSRRSVQSRNDSQTRTQRHSVTSNGWTAEERQRKNANVDMFSAKQTSNKTKERRGSFTQGGWTNEGCEINDEKEPARMSRRQSEKKPPSKSWNGSLVNISDRRKSEQPLPINLRPTFQDQNRRRLARKERKKSERRRLKAERKARGLWALDMTTKGENDLEFRIHNGILSLSGCGVCYEYDPDDVGFGCLALF</sequence>
<feature type="compositionally biased region" description="Basic residues" evidence="1">
    <location>
        <begin position="16"/>
        <end position="29"/>
    </location>
</feature>
<dbReference type="PANTHER" id="PTHR12358">
    <property type="entry name" value="SPHINGOSINE KINASE"/>
    <property type="match status" value="1"/>
</dbReference>
<dbReference type="Gene3D" id="3.40.50.10330">
    <property type="entry name" value="Probable inorganic polyphosphate/atp-NAD kinase, domain 1"/>
    <property type="match status" value="1"/>
</dbReference>
<dbReference type="GO" id="GO:0001729">
    <property type="term" value="F:ceramide kinase activity"/>
    <property type="evidence" value="ECO:0007669"/>
    <property type="project" value="TreeGrafter"/>
</dbReference>